<keyword evidence="1" id="KW-0732">Signal</keyword>
<organism evidence="2 3">
    <name type="scientific">Erythrobacter litoralis</name>
    <dbReference type="NCBI Taxonomy" id="39960"/>
    <lineage>
        <taxon>Bacteria</taxon>
        <taxon>Pseudomonadati</taxon>
        <taxon>Pseudomonadota</taxon>
        <taxon>Alphaproteobacteria</taxon>
        <taxon>Sphingomonadales</taxon>
        <taxon>Erythrobacteraceae</taxon>
        <taxon>Erythrobacter/Porphyrobacter group</taxon>
        <taxon>Erythrobacter</taxon>
    </lineage>
</organism>
<evidence type="ECO:0008006" key="4">
    <source>
        <dbReference type="Google" id="ProtNLM"/>
    </source>
</evidence>
<proteinExistence type="predicted"/>
<protein>
    <recommendedName>
        <fullName evidence="4">Lipoprotein</fullName>
    </recommendedName>
</protein>
<evidence type="ECO:0000313" key="3">
    <source>
        <dbReference type="Proteomes" id="UP000027866"/>
    </source>
</evidence>
<dbReference type="PROSITE" id="PS51257">
    <property type="entry name" value="PROKAR_LIPOPROTEIN"/>
    <property type="match status" value="1"/>
</dbReference>
<comment type="caution">
    <text evidence="2">The sequence shown here is derived from an EMBL/GenBank/DDBJ whole genome shotgun (WGS) entry which is preliminary data.</text>
</comment>
<dbReference type="PATRIC" id="fig|39960.10.peg.1225"/>
<dbReference type="EMBL" id="JMIX01000009">
    <property type="protein sequence ID" value="KEO92701.1"/>
    <property type="molecule type" value="Genomic_DNA"/>
</dbReference>
<sequence>MHKRLFRAAIPVSVLAAALTACGNPASELEGKWVSASMRDALGCGMGRAIIIDGDRVLFGVGGYLLKEFDNLEGEVLDNGNVVLKSDTAKFEIAPGEEDGQMTLITGPFVPEHFTTRLPQKLARC</sequence>
<evidence type="ECO:0000313" key="2">
    <source>
        <dbReference type="EMBL" id="KEO92701.1"/>
    </source>
</evidence>
<accession>A0A074MD20</accession>
<evidence type="ECO:0000256" key="1">
    <source>
        <dbReference type="SAM" id="SignalP"/>
    </source>
</evidence>
<gene>
    <name evidence="2" type="ORF">EH32_15710</name>
</gene>
<dbReference type="RefSeq" id="WP_034905063.1">
    <property type="nucleotide sequence ID" value="NZ_CP017057.1"/>
</dbReference>
<dbReference type="AlphaFoldDB" id="A0A074MD20"/>
<reference evidence="2 3" key="1">
    <citation type="submission" date="2014-04" db="EMBL/GenBank/DDBJ databases">
        <title>A comprehensive comparison of genomes of Erythrobacter spp. Strains.</title>
        <authorList>
            <person name="Zheng Q."/>
        </authorList>
    </citation>
    <scope>NUCLEOTIDE SEQUENCE [LARGE SCALE GENOMIC DNA]</scope>
    <source>
        <strain evidence="2 3">DSM 8509</strain>
    </source>
</reference>
<name>A0A074MD20_9SPHN</name>
<dbReference type="Proteomes" id="UP000027866">
    <property type="component" value="Unassembled WGS sequence"/>
</dbReference>
<dbReference type="OrthoDB" id="9966415at2"/>
<feature type="chain" id="PRO_5001697202" description="Lipoprotein" evidence="1">
    <location>
        <begin position="24"/>
        <end position="125"/>
    </location>
</feature>
<keyword evidence="3" id="KW-1185">Reference proteome</keyword>
<feature type="signal peptide" evidence="1">
    <location>
        <begin position="1"/>
        <end position="23"/>
    </location>
</feature>
<dbReference type="KEGG" id="elq:Ga0102493_112135"/>